<dbReference type="AlphaFoldDB" id="A0A1G2RWM0"/>
<dbReference type="PANTHER" id="PTHR47917:SF1">
    <property type="entry name" value="COENZYME F420:L-GLUTAMATE LIGASE"/>
    <property type="match status" value="1"/>
</dbReference>
<gene>
    <name evidence="2" type="ORF">A3J30_00335</name>
</gene>
<evidence type="ECO:0000259" key="1">
    <source>
        <dbReference type="Pfam" id="PF01996"/>
    </source>
</evidence>
<dbReference type="SUPFAM" id="SSF144010">
    <property type="entry name" value="CofE-like"/>
    <property type="match status" value="1"/>
</dbReference>
<dbReference type="EMBL" id="MHUL01000033">
    <property type="protein sequence ID" value="OHA76471.1"/>
    <property type="molecule type" value="Genomic_DNA"/>
</dbReference>
<protein>
    <recommendedName>
        <fullName evidence="1">Coenzyme F420:L-glutamate ligase-like domain-containing protein</fullName>
    </recommendedName>
</protein>
<dbReference type="InterPro" id="IPR002847">
    <property type="entry name" value="F420-0_gamma-glut_ligase-dom"/>
</dbReference>
<dbReference type="Gene3D" id="3.30.1330.100">
    <property type="entry name" value="CofE-like"/>
    <property type="match status" value="1"/>
</dbReference>
<proteinExistence type="predicted"/>
<sequence length="252" mass="28301">MIIKPVKTHKVRPGKDGDLRAILDRYLSSLQEGSVVAITSKIVAICEGRFVRVGSTDKDALIRQESEYYLPRKLNKYGVMLTIKRNILAPSAGIDESNAEGHYILWPKDPQKTANEIRAYLRKKYRLKKLGIIITDSRTLPLRWGTIGVCLAYSGFKSLNNYIGKKDLFGRKLNVTQSNVADSLAVAAVLAMGEGDERTPLALLEDLPFVQFREADPPISELKMFNVDMQKDDMYAPVLQAVEWRKGKSGEK</sequence>
<name>A0A1G2RWM0_9BACT</name>
<evidence type="ECO:0000313" key="3">
    <source>
        <dbReference type="Proteomes" id="UP000178222"/>
    </source>
</evidence>
<accession>A0A1G2RWM0</accession>
<evidence type="ECO:0000313" key="2">
    <source>
        <dbReference type="EMBL" id="OHA76471.1"/>
    </source>
</evidence>
<dbReference type="Proteomes" id="UP000178222">
    <property type="component" value="Unassembled WGS sequence"/>
</dbReference>
<dbReference type="PANTHER" id="PTHR47917">
    <property type="match status" value="1"/>
</dbReference>
<dbReference type="Pfam" id="PF01996">
    <property type="entry name" value="F420_ligase"/>
    <property type="match status" value="1"/>
</dbReference>
<feature type="domain" description="Coenzyme F420:L-glutamate ligase-like" evidence="1">
    <location>
        <begin position="6"/>
        <end position="204"/>
    </location>
</feature>
<reference evidence="2 3" key="1">
    <citation type="journal article" date="2016" name="Nat. Commun.">
        <title>Thousands of microbial genomes shed light on interconnected biogeochemical processes in an aquifer system.</title>
        <authorList>
            <person name="Anantharaman K."/>
            <person name="Brown C.T."/>
            <person name="Hug L.A."/>
            <person name="Sharon I."/>
            <person name="Castelle C.J."/>
            <person name="Probst A.J."/>
            <person name="Thomas B.C."/>
            <person name="Singh A."/>
            <person name="Wilkins M.J."/>
            <person name="Karaoz U."/>
            <person name="Brodie E.L."/>
            <person name="Williams K.H."/>
            <person name="Hubbard S.S."/>
            <person name="Banfield J.F."/>
        </authorList>
    </citation>
    <scope>NUCLEOTIDE SEQUENCE [LARGE SCALE GENOMIC DNA]</scope>
</reference>
<organism evidence="2 3">
    <name type="scientific">Candidatus Wildermuthbacteria bacterium RIFCSPLOWO2_02_FULL_47_9c</name>
    <dbReference type="NCBI Taxonomy" id="1802466"/>
    <lineage>
        <taxon>Bacteria</taxon>
        <taxon>Candidatus Wildermuthiibacteriota</taxon>
    </lineage>
</organism>
<comment type="caution">
    <text evidence="2">The sequence shown here is derived from an EMBL/GenBank/DDBJ whole genome shotgun (WGS) entry which is preliminary data.</text>
</comment>
<dbReference type="GO" id="GO:0052618">
    <property type="term" value="F:coenzyme F420-0:L-glutamate ligase activity"/>
    <property type="evidence" value="ECO:0007669"/>
    <property type="project" value="TreeGrafter"/>
</dbReference>